<dbReference type="EMBL" id="FUYM01000004">
    <property type="protein sequence ID" value="SKB63956.1"/>
    <property type="molecule type" value="Genomic_DNA"/>
</dbReference>
<dbReference type="InterPro" id="IPR058163">
    <property type="entry name" value="LysR-type_TF_proteobact-type"/>
</dbReference>
<dbReference type="Gene3D" id="3.40.190.290">
    <property type="match status" value="1"/>
</dbReference>
<keyword evidence="7" id="KW-1185">Reference proteome</keyword>
<dbReference type="Gene3D" id="1.10.10.10">
    <property type="entry name" value="Winged helix-like DNA-binding domain superfamily/Winged helix DNA-binding domain"/>
    <property type="match status" value="1"/>
</dbReference>
<dbReference type="InterPro" id="IPR005119">
    <property type="entry name" value="LysR_subst-bd"/>
</dbReference>
<protein>
    <submittedName>
        <fullName evidence="6">Transcriptional regulator, LysR family</fullName>
    </submittedName>
</protein>
<accession>A0A1T5CX97</accession>
<dbReference type="SUPFAM" id="SSF46785">
    <property type="entry name" value="Winged helix' DNA-binding domain"/>
    <property type="match status" value="1"/>
</dbReference>
<dbReference type="InterPro" id="IPR036390">
    <property type="entry name" value="WH_DNA-bd_sf"/>
</dbReference>
<dbReference type="InterPro" id="IPR036388">
    <property type="entry name" value="WH-like_DNA-bd_sf"/>
</dbReference>
<dbReference type="PANTHER" id="PTHR30537:SF5">
    <property type="entry name" value="HTH-TYPE TRANSCRIPTIONAL ACTIVATOR TTDR-RELATED"/>
    <property type="match status" value="1"/>
</dbReference>
<dbReference type="SUPFAM" id="SSF53850">
    <property type="entry name" value="Periplasmic binding protein-like II"/>
    <property type="match status" value="1"/>
</dbReference>
<evidence type="ECO:0000256" key="2">
    <source>
        <dbReference type="ARBA" id="ARBA00023015"/>
    </source>
</evidence>
<name>A0A1T5CX97_9SPHN</name>
<gene>
    <name evidence="6" type="ORF">SAMN06295920_104381</name>
</gene>
<proteinExistence type="inferred from homology"/>
<dbReference type="Pfam" id="PF00126">
    <property type="entry name" value="HTH_1"/>
    <property type="match status" value="1"/>
</dbReference>
<sequence>MKGDVKNIYRSMLDNLSALRAFVAVVESGSFSEAGYRLNVMPSTISKHVSFLEEKIHGQLIVRSTKHLSVSELGRRFYDRCLIILKEVEETEAEMLEYQMEPQGKLRITVGPSFAGYHLPRLIPSFLERYPKISLDFRVTPELVDLIDHSIDVAIRISSNLEPGLIAVKLAPNIRSVCVSPAYVEKFGMPAEPRDLENHNCLLTNEASSTAKWRLLQDGVENVVHVSGNLVVNHGDIYKQAILDGVGIGHLSRYLVYQEINDGRLIELFPDRGVVNSFIYVVYPQRRNLPLKTRVFIDHLRDAFRGTPEWMA</sequence>
<evidence type="ECO:0000313" key="6">
    <source>
        <dbReference type="EMBL" id="SKB63956.1"/>
    </source>
</evidence>
<keyword evidence="3" id="KW-0238">DNA-binding</keyword>
<dbReference type="STRING" id="439228.SAMN06295920_104381"/>
<dbReference type="Proteomes" id="UP000189818">
    <property type="component" value="Unassembled WGS sequence"/>
</dbReference>
<evidence type="ECO:0000256" key="1">
    <source>
        <dbReference type="ARBA" id="ARBA00009437"/>
    </source>
</evidence>
<dbReference type="CDD" id="cd08422">
    <property type="entry name" value="PBP2_CrgA_like"/>
    <property type="match status" value="1"/>
</dbReference>
<evidence type="ECO:0000313" key="7">
    <source>
        <dbReference type="Proteomes" id="UP000189818"/>
    </source>
</evidence>
<dbReference type="GO" id="GO:0006351">
    <property type="term" value="P:DNA-templated transcription"/>
    <property type="evidence" value="ECO:0007669"/>
    <property type="project" value="TreeGrafter"/>
</dbReference>
<dbReference type="Pfam" id="PF03466">
    <property type="entry name" value="LysR_substrate"/>
    <property type="match status" value="1"/>
</dbReference>
<dbReference type="RefSeq" id="WP_079648267.1">
    <property type="nucleotide sequence ID" value="NZ_FUYM01000004.1"/>
</dbReference>
<dbReference type="AlphaFoldDB" id="A0A1T5CX97"/>
<dbReference type="PROSITE" id="PS50931">
    <property type="entry name" value="HTH_LYSR"/>
    <property type="match status" value="1"/>
</dbReference>
<dbReference type="InterPro" id="IPR000847">
    <property type="entry name" value="LysR_HTH_N"/>
</dbReference>
<keyword evidence="2" id="KW-0805">Transcription regulation</keyword>
<evidence type="ECO:0000256" key="4">
    <source>
        <dbReference type="ARBA" id="ARBA00023163"/>
    </source>
</evidence>
<dbReference type="PANTHER" id="PTHR30537">
    <property type="entry name" value="HTH-TYPE TRANSCRIPTIONAL REGULATOR"/>
    <property type="match status" value="1"/>
</dbReference>
<evidence type="ECO:0000259" key="5">
    <source>
        <dbReference type="PROSITE" id="PS50931"/>
    </source>
</evidence>
<reference evidence="7" key="1">
    <citation type="submission" date="2017-02" db="EMBL/GenBank/DDBJ databases">
        <authorList>
            <person name="Varghese N."/>
            <person name="Submissions S."/>
        </authorList>
    </citation>
    <scope>NUCLEOTIDE SEQUENCE [LARGE SCALE GENOMIC DNA]</scope>
    <source>
        <strain evidence="7">UM2</strain>
    </source>
</reference>
<dbReference type="GO" id="GO:0043565">
    <property type="term" value="F:sequence-specific DNA binding"/>
    <property type="evidence" value="ECO:0007669"/>
    <property type="project" value="TreeGrafter"/>
</dbReference>
<keyword evidence="4" id="KW-0804">Transcription</keyword>
<feature type="domain" description="HTH lysR-type" evidence="5">
    <location>
        <begin position="14"/>
        <end position="71"/>
    </location>
</feature>
<dbReference type="GO" id="GO:0003700">
    <property type="term" value="F:DNA-binding transcription factor activity"/>
    <property type="evidence" value="ECO:0007669"/>
    <property type="project" value="InterPro"/>
</dbReference>
<evidence type="ECO:0000256" key="3">
    <source>
        <dbReference type="ARBA" id="ARBA00023125"/>
    </source>
</evidence>
<dbReference type="OrthoDB" id="9786526at2"/>
<organism evidence="6 7">
    <name type="scientific">Rhizorhabdus histidinilytica</name>
    <dbReference type="NCBI Taxonomy" id="439228"/>
    <lineage>
        <taxon>Bacteria</taxon>
        <taxon>Pseudomonadati</taxon>
        <taxon>Pseudomonadota</taxon>
        <taxon>Alphaproteobacteria</taxon>
        <taxon>Sphingomonadales</taxon>
        <taxon>Sphingomonadaceae</taxon>
        <taxon>Rhizorhabdus</taxon>
    </lineage>
</organism>
<comment type="similarity">
    <text evidence="1">Belongs to the LysR transcriptional regulatory family.</text>
</comment>